<dbReference type="Proteomes" id="UP001500390">
    <property type="component" value="Unassembled WGS sequence"/>
</dbReference>
<gene>
    <name evidence="1" type="ORF">GCM10023153_29310</name>
</gene>
<evidence type="ECO:0000313" key="1">
    <source>
        <dbReference type="EMBL" id="GAA4401136.1"/>
    </source>
</evidence>
<dbReference type="RefSeq" id="WP_159904068.1">
    <property type="nucleotide sequence ID" value="NZ_BAABFX010000040.1"/>
</dbReference>
<keyword evidence="2" id="KW-1185">Reference proteome</keyword>
<protein>
    <submittedName>
        <fullName evidence="1">Uncharacterized protein</fullName>
    </submittedName>
</protein>
<organism evidence="1 2">
    <name type="scientific">Ornithinibacter aureus</name>
    <dbReference type="NCBI Taxonomy" id="622664"/>
    <lineage>
        <taxon>Bacteria</taxon>
        <taxon>Bacillati</taxon>
        <taxon>Actinomycetota</taxon>
        <taxon>Actinomycetes</taxon>
        <taxon>Micrococcales</taxon>
        <taxon>Intrasporangiaceae</taxon>
        <taxon>Ornithinibacter</taxon>
    </lineage>
</organism>
<name>A0ABP8K5Y7_9MICO</name>
<accession>A0ABP8K5Y7</accession>
<sequence length="255" mass="26519">MSDVLTLHGLGCSVEVRCSGDAAAPLLEALRAAWSRCLVPDGRGESRAASPVLARLDDEGDLAQRLMVTTQTVTRALIAAQAGHLLMVHAGAVSHPLTGVSLVYVAPGGTGKTTLSRRLGQSYGYLTDETVGMDADGRILPYPKPLSVRRQEQPGVKDELSPDALGLLAAPPAPVASRVVLLARDPAATAADVEEVPFMDAVFALTEQSSSLAALPRPLHRMADFIDAAGPVLRLRYAEAADLDGTLTALLGGAA</sequence>
<dbReference type="EMBL" id="BAABFX010000040">
    <property type="protein sequence ID" value="GAA4401136.1"/>
    <property type="molecule type" value="Genomic_DNA"/>
</dbReference>
<comment type="caution">
    <text evidence="1">The sequence shown here is derived from an EMBL/GenBank/DDBJ whole genome shotgun (WGS) entry which is preliminary data.</text>
</comment>
<evidence type="ECO:0000313" key="2">
    <source>
        <dbReference type="Proteomes" id="UP001500390"/>
    </source>
</evidence>
<reference evidence="2" key="1">
    <citation type="journal article" date="2019" name="Int. J. Syst. Evol. Microbiol.">
        <title>The Global Catalogue of Microorganisms (GCM) 10K type strain sequencing project: providing services to taxonomists for standard genome sequencing and annotation.</title>
        <authorList>
            <consortium name="The Broad Institute Genomics Platform"/>
            <consortium name="The Broad Institute Genome Sequencing Center for Infectious Disease"/>
            <person name="Wu L."/>
            <person name="Ma J."/>
        </authorList>
    </citation>
    <scope>NUCLEOTIDE SEQUENCE [LARGE SCALE GENOMIC DNA]</scope>
    <source>
        <strain evidence="2">JCM 17738</strain>
    </source>
</reference>
<proteinExistence type="predicted"/>